<comment type="caution">
    <text evidence="2">The sequence shown here is derived from an EMBL/GenBank/DDBJ whole genome shotgun (WGS) entry which is preliminary data.</text>
</comment>
<gene>
    <name evidence="2" type="ORF">CBR_g41598</name>
</gene>
<dbReference type="SUPFAM" id="SSF57756">
    <property type="entry name" value="Retrovirus zinc finger-like domains"/>
    <property type="match status" value="1"/>
</dbReference>
<evidence type="ECO:0000256" key="1">
    <source>
        <dbReference type="SAM" id="MobiDB-lite"/>
    </source>
</evidence>
<proteinExistence type="predicted"/>
<dbReference type="GO" id="GO:0008270">
    <property type="term" value="F:zinc ion binding"/>
    <property type="evidence" value="ECO:0007669"/>
    <property type="project" value="InterPro"/>
</dbReference>
<dbReference type="EMBL" id="BFEA01000569">
    <property type="protein sequence ID" value="GBG86535.1"/>
    <property type="molecule type" value="Genomic_DNA"/>
</dbReference>
<feature type="region of interest" description="Disordered" evidence="1">
    <location>
        <begin position="42"/>
        <end position="196"/>
    </location>
</feature>
<evidence type="ECO:0008006" key="4">
    <source>
        <dbReference type="Google" id="ProtNLM"/>
    </source>
</evidence>
<organism evidence="2 3">
    <name type="scientific">Chara braunii</name>
    <name type="common">Braun's stonewort</name>
    <dbReference type="NCBI Taxonomy" id="69332"/>
    <lineage>
        <taxon>Eukaryota</taxon>
        <taxon>Viridiplantae</taxon>
        <taxon>Streptophyta</taxon>
        <taxon>Charophyceae</taxon>
        <taxon>Charales</taxon>
        <taxon>Characeae</taxon>
        <taxon>Chara</taxon>
    </lineage>
</organism>
<dbReference type="Proteomes" id="UP000265515">
    <property type="component" value="Unassembled WGS sequence"/>
</dbReference>
<sequence length="330" mass="37347">MGSFLLYVRRHIKPFVRSIVAPAMNWGHCKKLLWNHYTPARQASGRGSLEKRRREPEAEERRTFEQGMPSGTRREDRRKEHRSHRHERAGGSGGPGVPPQPAQREVDCPMPNKEPDVPHEPHVQGQREEQSAQEKEPDRKERAAREQEIKVQLRMKNLAELHERMQQGKEPEEVDDKSGKGTRTQGGGPSPIFRGLGLRDALGSWVTGSGPEGRIGEQVMRADDRATCPTFPEVPQQEVTSKVSIVLSSVPLQEGDKMSQKKIGKCFYCKKGKHRSDDCPKSLKDEANGLTIRESSGVWRDRNGVLVPKTRDGVRAQLHRQLQEVMSDQE</sequence>
<protein>
    <recommendedName>
        <fullName evidence="4">CCHC-type domain-containing protein</fullName>
    </recommendedName>
</protein>
<dbReference type="AlphaFoldDB" id="A0A388LW95"/>
<dbReference type="Gramene" id="GBG86535">
    <property type="protein sequence ID" value="GBG86535"/>
    <property type="gene ID" value="CBR_g41598"/>
</dbReference>
<feature type="compositionally biased region" description="Basic and acidic residues" evidence="1">
    <location>
        <begin position="48"/>
        <end position="64"/>
    </location>
</feature>
<keyword evidence="3" id="KW-1185">Reference proteome</keyword>
<feature type="compositionally biased region" description="Basic and acidic residues" evidence="1">
    <location>
        <begin position="113"/>
        <end position="179"/>
    </location>
</feature>
<name>A0A388LW95_CHABU</name>
<accession>A0A388LW95</accession>
<dbReference type="InterPro" id="IPR036875">
    <property type="entry name" value="Znf_CCHC_sf"/>
</dbReference>
<evidence type="ECO:0000313" key="2">
    <source>
        <dbReference type="EMBL" id="GBG86535.1"/>
    </source>
</evidence>
<reference evidence="2 3" key="1">
    <citation type="journal article" date="2018" name="Cell">
        <title>The Chara Genome: Secondary Complexity and Implications for Plant Terrestrialization.</title>
        <authorList>
            <person name="Nishiyama T."/>
            <person name="Sakayama H."/>
            <person name="Vries J.D."/>
            <person name="Buschmann H."/>
            <person name="Saint-Marcoux D."/>
            <person name="Ullrich K.K."/>
            <person name="Haas F.B."/>
            <person name="Vanderstraeten L."/>
            <person name="Becker D."/>
            <person name="Lang D."/>
            <person name="Vosolsobe S."/>
            <person name="Rombauts S."/>
            <person name="Wilhelmsson P.K.I."/>
            <person name="Janitza P."/>
            <person name="Kern R."/>
            <person name="Heyl A."/>
            <person name="Rumpler F."/>
            <person name="Villalobos L.I.A.C."/>
            <person name="Clay J.M."/>
            <person name="Skokan R."/>
            <person name="Toyoda A."/>
            <person name="Suzuki Y."/>
            <person name="Kagoshima H."/>
            <person name="Schijlen E."/>
            <person name="Tajeshwar N."/>
            <person name="Catarino B."/>
            <person name="Hetherington A.J."/>
            <person name="Saltykova A."/>
            <person name="Bonnot C."/>
            <person name="Breuninger H."/>
            <person name="Symeonidi A."/>
            <person name="Radhakrishnan G.V."/>
            <person name="Van Nieuwerburgh F."/>
            <person name="Deforce D."/>
            <person name="Chang C."/>
            <person name="Karol K.G."/>
            <person name="Hedrich R."/>
            <person name="Ulvskov P."/>
            <person name="Glockner G."/>
            <person name="Delwiche C.F."/>
            <person name="Petrasek J."/>
            <person name="Van de Peer Y."/>
            <person name="Friml J."/>
            <person name="Beilby M."/>
            <person name="Dolan L."/>
            <person name="Kohara Y."/>
            <person name="Sugano S."/>
            <person name="Fujiyama A."/>
            <person name="Delaux P.-M."/>
            <person name="Quint M."/>
            <person name="TheiBen G."/>
            <person name="Hagemann M."/>
            <person name="Harholt J."/>
            <person name="Dunand C."/>
            <person name="Zachgo S."/>
            <person name="Langdale J."/>
            <person name="Maumus F."/>
            <person name="Straeten D.V.D."/>
            <person name="Gould S.B."/>
            <person name="Rensing S.A."/>
        </authorList>
    </citation>
    <scope>NUCLEOTIDE SEQUENCE [LARGE SCALE GENOMIC DNA]</scope>
    <source>
        <strain evidence="2 3">S276</strain>
    </source>
</reference>
<evidence type="ECO:0000313" key="3">
    <source>
        <dbReference type="Proteomes" id="UP000265515"/>
    </source>
</evidence>
<dbReference type="GO" id="GO:0003676">
    <property type="term" value="F:nucleic acid binding"/>
    <property type="evidence" value="ECO:0007669"/>
    <property type="project" value="InterPro"/>
</dbReference>